<evidence type="ECO:0000313" key="1">
    <source>
        <dbReference type="EMBL" id="MAA13495.1"/>
    </source>
</evidence>
<organism evidence="1">
    <name type="scientific">Rhipicephalus zambeziensis</name>
    <dbReference type="NCBI Taxonomy" id="60191"/>
    <lineage>
        <taxon>Eukaryota</taxon>
        <taxon>Metazoa</taxon>
        <taxon>Ecdysozoa</taxon>
        <taxon>Arthropoda</taxon>
        <taxon>Chelicerata</taxon>
        <taxon>Arachnida</taxon>
        <taxon>Acari</taxon>
        <taxon>Parasitiformes</taxon>
        <taxon>Ixodida</taxon>
        <taxon>Ixodoidea</taxon>
        <taxon>Ixodidae</taxon>
        <taxon>Rhipicephalinae</taxon>
        <taxon>Rhipicephalus</taxon>
        <taxon>Rhipicephalus</taxon>
    </lineage>
</organism>
<sequence>MRFNTTPLKCLRMCELLPARGCGAGLIAMPCAPRFPLGVKQTVPNTSVMELLWSSKEILCNSGLCCHSFPFGGTFGFCIQYQLLVLHKKVSARFFQE</sequence>
<protein>
    <submittedName>
        <fullName evidence="1">Uncharacterized protein</fullName>
    </submittedName>
</protein>
<accession>A0A224Y9J1</accession>
<dbReference type="AlphaFoldDB" id="A0A224Y9J1"/>
<name>A0A224Y9J1_9ACAR</name>
<reference evidence="1" key="1">
    <citation type="journal article" date="2017" name="Parasit. Vectors">
        <title>Sialotranscriptomics of Rhipicephalus zambeziensis reveals intricate expression profiles of secretory proteins and suggests tight temporal transcriptional regulation during blood-feeding.</title>
        <authorList>
            <person name="de Castro M.H."/>
            <person name="de Klerk D."/>
            <person name="Pienaar R."/>
            <person name="Rees D.J.G."/>
            <person name="Mans B.J."/>
        </authorList>
    </citation>
    <scope>NUCLEOTIDE SEQUENCE</scope>
    <source>
        <tissue evidence="1">Salivary glands</tissue>
    </source>
</reference>
<proteinExistence type="predicted"/>
<dbReference type="EMBL" id="GFPF01002349">
    <property type="protein sequence ID" value="MAA13495.1"/>
    <property type="molecule type" value="Transcribed_RNA"/>
</dbReference>